<dbReference type="PANTHER" id="PTHR33545:SF9">
    <property type="entry name" value="UPF0750 MEMBRANE PROTEIN YITE"/>
    <property type="match status" value="1"/>
</dbReference>
<evidence type="ECO:0000256" key="6">
    <source>
        <dbReference type="SAM" id="Phobius"/>
    </source>
</evidence>
<evidence type="ECO:0000256" key="2">
    <source>
        <dbReference type="ARBA" id="ARBA00022475"/>
    </source>
</evidence>
<dbReference type="CDD" id="cd16380">
    <property type="entry name" value="YitT_C"/>
    <property type="match status" value="1"/>
</dbReference>
<feature type="transmembrane region" description="Helical" evidence="6">
    <location>
        <begin position="47"/>
        <end position="68"/>
    </location>
</feature>
<feature type="transmembrane region" description="Helical" evidence="6">
    <location>
        <begin position="180"/>
        <end position="203"/>
    </location>
</feature>
<accession>A0A9D2IE05</accession>
<dbReference type="PIRSF" id="PIRSF006483">
    <property type="entry name" value="Membrane_protein_YitT"/>
    <property type="match status" value="1"/>
</dbReference>
<evidence type="ECO:0000313" key="8">
    <source>
        <dbReference type="EMBL" id="HJA98202.1"/>
    </source>
</evidence>
<evidence type="ECO:0000313" key="9">
    <source>
        <dbReference type="Proteomes" id="UP000824259"/>
    </source>
</evidence>
<dbReference type="InterPro" id="IPR003740">
    <property type="entry name" value="YitT"/>
</dbReference>
<dbReference type="PANTHER" id="PTHR33545">
    <property type="entry name" value="UPF0750 MEMBRANE PROTEIN YITT-RELATED"/>
    <property type="match status" value="1"/>
</dbReference>
<dbReference type="Gene3D" id="3.30.70.120">
    <property type="match status" value="1"/>
</dbReference>
<gene>
    <name evidence="8" type="ORF">H9779_01190</name>
</gene>
<protein>
    <submittedName>
        <fullName evidence="8">YitT family protein</fullName>
    </submittedName>
</protein>
<evidence type="ECO:0000259" key="7">
    <source>
        <dbReference type="Pfam" id="PF10035"/>
    </source>
</evidence>
<dbReference type="InterPro" id="IPR015867">
    <property type="entry name" value="N-reg_PII/ATP_PRibTrfase_C"/>
</dbReference>
<evidence type="ECO:0000256" key="5">
    <source>
        <dbReference type="ARBA" id="ARBA00023136"/>
    </source>
</evidence>
<keyword evidence="3 6" id="KW-0812">Transmembrane</keyword>
<name>A0A9D2IE05_9BACT</name>
<dbReference type="Pfam" id="PF10035">
    <property type="entry name" value="DUF2179"/>
    <property type="match status" value="1"/>
</dbReference>
<feature type="transmembrane region" description="Helical" evidence="6">
    <location>
        <begin position="20"/>
        <end position="40"/>
    </location>
</feature>
<dbReference type="EMBL" id="DWYR01000005">
    <property type="protein sequence ID" value="HJA98202.1"/>
    <property type="molecule type" value="Genomic_DNA"/>
</dbReference>
<proteinExistence type="predicted"/>
<evidence type="ECO:0000256" key="1">
    <source>
        <dbReference type="ARBA" id="ARBA00004651"/>
    </source>
</evidence>
<feature type="transmembrane region" description="Helical" evidence="6">
    <location>
        <begin position="74"/>
        <end position="96"/>
    </location>
</feature>
<keyword evidence="5 6" id="KW-0472">Membrane</keyword>
<evidence type="ECO:0000256" key="3">
    <source>
        <dbReference type="ARBA" id="ARBA00022692"/>
    </source>
</evidence>
<comment type="caution">
    <text evidence="8">The sequence shown here is derived from an EMBL/GenBank/DDBJ whole genome shotgun (WGS) entry which is preliminary data.</text>
</comment>
<feature type="transmembrane region" description="Helical" evidence="6">
    <location>
        <begin position="215"/>
        <end position="234"/>
    </location>
</feature>
<feature type="domain" description="DUF2179" evidence="7">
    <location>
        <begin position="263"/>
        <end position="317"/>
    </location>
</feature>
<dbReference type="Proteomes" id="UP000824259">
    <property type="component" value="Unassembled WGS sequence"/>
</dbReference>
<reference evidence="8" key="1">
    <citation type="journal article" date="2021" name="PeerJ">
        <title>Extensive microbial diversity within the chicken gut microbiome revealed by metagenomics and culture.</title>
        <authorList>
            <person name="Gilroy R."/>
            <person name="Ravi A."/>
            <person name="Getino M."/>
            <person name="Pursley I."/>
            <person name="Horton D.L."/>
            <person name="Alikhan N.F."/>
            <person name="Baker D."/>
            <person name="Gharbi K."/>
            <person name="Hall N."/>
            <person name="Watson M."/>
            <person name="Adriaenssens E.M."/>
            <person name="Foster-Nyarko E."/>
            <person name="Jarju S."/>
            <person name="Secka A."/>
            <person name="Antonio M."/>
            <person name="Oren A."/>
            <person name="Chaudhuri R.R."/>
            <person name="La Ragione R."/>
            <person name="Hildebrand F."/>
            <person name="Pallen M.J."/>
        </authorList>
    </citation>
    <scope>NUCLEOTIDE SEQUENCE</scope>
    <source>
        <strain evidence="8">CHK169-11906</strain>
    </source>
</reference>
<evidence type="ECO:0000256" key="4">
    <source>
        <dbReference type="ARBA" id="ARBA00022989"/>
    </source>
</evidence>
<sequence length="332" mass="35795">MNTRALLEPMGSWAWWRSWIQLLIGCMIMGSGFVLFINPYNIVPGGVYGAGIVMHNIFPSIQVGTFGYMFDIPLMLTAVLVFGGQFGARTVAAALFTPGYMNIMTRLVYSDAAFTADGINLDPAYLLGGSVNLSNDLLLACIMGSVVIGVGQAIVVRTQATTGGTDIVGMLLQKYAGIKFSTGIFIADSVVVLAGLVVIGFGLGSASGEGAGWVLSLYSLVTIFLASRVIAYALDGASYDKLLFIISDEHAALKKFVIEDLDRSATFLKARGMYTDKEKDMIFLVVNRKQVHLVQRKIQEIDPKAFVVVTDAYDTYGEGFKPFPEAGTIQAQ</sequence>
<dbReference type="Pfam" id="PF02588">
    <property type="entry name" value="YitT_membrane"/>
    <property type="match status" value="1"/>
</dbReference>
<dbReference type="AlphaFoldDB" id="A0A9D2IE05"/>
<dbReference type="GO" id="GO:0005886">
    <property type="term" value="C:plasma membrane"/>
    <property type="evidence" value="ECO:0007669"/>
    <property type="project" value="UniProtKB-SubCell"/>
</dbReference>
<comment type="subcellular location">
    <subcellularLocation>
        <location evidence="1">Cell membrane</location>
        <topology evidence="1">Multi-pass membrane protein</topology>
    </subcellularLocation>
</comment>
<reference evidence="8" key="2">
    <citation type="submission" date="2021-04" db="EMBL/GenBank/DDBJ databases">
        <authorList>
            <person name="Gilroy R."/>
        </authorList>
    </citation>
    <scope>NUCLEOTIDE SEQUENCE</scope>
    <source>
        <strain evidence="8">CHK169-11906</strain>
    </source>
</reference>
<keyword evidence="2" id="KW-1003">Cell membrane</keyword>
<dbReference type="InterPro" id="IPR051461">
    <property type="entry name" value="UPF0750_membrane"/>
</dbReference>
<organism evidence="8 9">
    <name type="scientific">Candidatus Alistipes avicola</name>
    <dbReference type="NCBI Taxonomy" id="2838432"/>
    <lineage>
        <taxon>Bacteria</taxon>
        <taxon>Pseudomonadati</taxon>
        <taxon>Bacteroidota</taxon>
        <taxon>Bacteroidia</taxon>
        <taxon>Bacteroidales</taxon>
        <taxon>Rikenellaceae</taxon>
        <taxon>Alistipes</taxon>
    </lineage>
</organism>
<keyword evidence="4 6" id="KW-1133">Transmembrane helix</keyword>
<dbReference type="InterPro" id="IPR019264">
    <property type="entry name" value="DUF2179"/>
</dbReference>